<comment type="caution">
    <text evidence="1">The sequence shown here is derived from an EMBL/GenBank/DDBJ whole genome shotgun (WGS) entry which is preliminary data.</text>
</comment>
<keyword evidence="2" id="KW-1185">Reference proteome</keyword>
<reference evidence="1 2" key="1">
    <citation type="submission" date="2018-08" db="EMBL/GenBank/DDBJ databases">
        <title>Genome and evolution of the arbuscular mycorrhizal fungus Diversispora epigaea (formerly Glomus versiforme) and its bacterial endosymbionts.</title>
        <authorList>
            <person name="Sun X."/>
            <person name="Fei Z."/>
            <person name="Harrison M."/>
        </authorList>
    </citation>
    <scope>NUCLEOTIDE SEQUENCE [LARGE SCALE GENOMIC DNA]</scope>
    <source>
        <strain evidence="1 2">IT104</strain>
    </source>
</reference>
<evidence type="ECO:0000313" key="2">
    <source>
        <dbReference type="Proteomes" id="UP000266861"/>
    </source>
</evidence>
<dbReference type="PANTHER" id="PTHR11440">
    <property type="entry name" value="LECITHIN-CHOLESTEROL ACYLTRANSFERASE-RELATED"/>
    <property type="match status" value="1"/>
</dbReference>
<sequence>MIQNFAAIGYDSNNMHLATYELSKRTEKKKTVIVSHSMGSLVALYLFKWVESPLGGNGGKNWVNDHVESFVNIGGPLLGLPKALSALLSGEMRDRIGSIWNLGFKKILKSAELFRTWDGLFSMLPKGGDTIWGNVTNAPDDRDGLIESYGPILNLRSIKGNNSNNNSSNDIDLSENNETFTVRVPLLSLGFMCTKGWNNPLYNPAKIKVITREFELKTFLLIVKIELVTINCSRLRFLVIINNNSNDNNNNNNSNKKKATTPSRILKRLQNLRFKKKLLI</sequence>
<dbReference type="AlphaFoldDB" id="A0A397G2X4"/>
<dbReference type="InterPro" id="IPR003386">
    <property type="entry name" value="LACT/PDAT_acylTrfase"/>
</dbReference>
<dbReference type="InterPro" id="IPR029058">
    <property type="entry name" value="AB_hydrolase_fold"/>
</dbReference>
<accession>A0A397G2X4</accession>
<gene>
    <name evidence="1" type="ORF">Glove_680g72</name>
</gene>
<dbReference type="Gene3D" id="3.40.50.1820">
    <property type="entry name" value="alpha/beta hydrolase"/>
    <property type="match status" value="1"/>
</dbReference>
<proteinExistence type="predicted"/>
<evidence type="ECO:0000313" key="1">
    <source>
        <dbReference type="EMBL" id="RHZ45381.1"/>
    </source>
</evidence>
<organism evidence="1 2">
    <name type="scientific">Diversispora epigaea</name>
    <dbReference type="NCBI Taxonomy" id="1348612"/>
    <lineage>
        <taxon>Eukaryota</taxon>
        <taxon>Fungi</taxon>
        <taxon>Fungi incertae sedis</taxon>
        <taxon>Mucoromycota</taxon>
        <taxon>Glomeromycotina</taxon>
        <taxon>Glomeromycetes</taxon>
        <taxon>Diversisporales</taxon>
        <taxon>Diversisporaceae</taxon>
        <taxon>Diversispora</taxon>
    </lineage>
</organism>
<dbReference type="EMBL" id="PQFF01000549">
    <property type="protein sequence ID" value="RHZ45381.1"/>
    <property type="molecule type" value="Genomic_DNA"/>
</dbReference>
<dbReference type="SUPFAM" id="SSF53474">
    <property type="entry name" value="alpha/beta-Hydrolases"/>
    <property type="match status" value="1"/>
</dbReference>
<dbReference type="Pfam" id="PF02450">
    <property type="entry name" value="LCAT"/>
    <property type="match status" value="1"/>
</dbReference>
<dbReference type="GO" id="GO:0008374">
    <property type="term" value="F:O-acyltransferase activity"/>
    <property type="evidence" value="ECO:0007669"/>
    <property type="project" value="InterPro"/>
</dbReference>
<dbReference type="STRING" id="1348612.A0A397G2X4"/>
<dbReference type="OrthoDB" id="190846at2759"/>
<dbReference type="GO" id="GO:0006629">
    <property type="term" value="P:lipid metabolic process"/>
    <property type="evidence" value="ECO:0007669"/>
    <property type="project" value="InterPro"/>
</dbReference>
<name>A0A397G2X4_9GLOM</name>
<dbReference type="Proteomes" id="UP000266861">
    <property type="component" value="Unassembled WGS sequence"/>
</dbReference>
<protein>
    <submittedName>
        <fullName evidence="1">Uncharacterized protein</fullName>
    </submittedName>
</protein>